<keyword evidence="3" id="KW-1185">Reference proteome</keyword>
<protein>
    <submittedName>
        <fullName evidence="2">Glycosyltransferase involved in cell wall bisynthesis</fullName>
    </submittedName>
</protein>
<dbReference type="Pfam" id="PF13692">
    <property type="entry name" value="Glyco_trans_1_4"/>
    <property type="match status" value="1"/>
</dbReference>
<dbReference type="Proteomes" id="UP000184335">
    <property type="component" value="Unassembled WGS sequence"/>
</dbReference>
<name>A0A1M6F3F8_9FLAO</name>
<evidence type="ECO:0000256" key="1">
    <source>
        <dbReference type="ARBA" id="ARBA00022679"/>
    </source>
</evidence>
<dbReference type="PANTHER" id="PTHR46401">
    <property type="entry name" value="GLYCOSYLTRANSFERASE WBBK-RELATED"/>
    <property type="match status" value="1"/>
</dbReference>
<dbReference type="GO" id="GO:0009103">
    <property type="term" value="P:lipopolysaccharide biosynthetic process"/>
    <property type="evidence" value="ECO:0007669"/>
    <property type="project" value="TreeGrafter"/>
</dbReference>
<evidence type="ECO:0000313" key="3">
    <source>
        <dbReference type="Proteomes" id="UP000184335"/>
    </source>
</evidence>
<dbReference type="EMBL" id="FQYI01000006">
    <property type="protein sequence ID" value="SHI92159.1"/>
    <property type="molecule type" value="Genomic_DNA"/>
</dbReference>
<dbReference type="GO" id="GO:0016757">
    <property type="term" value="F:glycosyltransferase activity"/>
    <property type="evidence" value="ECO:0007669"/>
    <property type="project" value="TreeGrafter"/>
</dbReference>
<dbReference type="STRING" id="1118202.SAMN05443429_10689"/>
<accession>A0A1M6F3F8</accession>
<evidence type="ECO:0000313" key="2">
    <source>
        <dbReference type="EMBL" id="SHI92159.1"/>
    </source>
</evidence>
<dbReference type="PANTHER" id="PTHR46401:SF2">
    <property type="entry name" value="GLYCOSYLTRANSFERASE WBBK-RELATED"/>
    <property type="match status" value="1"/>
</dbReference>
<dbReference type="AlphaFoldDB" id="A0A1M6F3F8"/>
<dbReference type="Gene3D" id="3.40.50.2000">
    <property type="entry name" value="Glycogen Phosphorylase B"/>
    <property type="match status" value="2"/>
</dbReference>
<dbReference type="SUPFAM" id="SSF53756">
    <property type="entry name" value="UDP-Glycosyltransferase/glycogen phosphorylase"/>
    <property type="match status" value="1"/>
</dbReference>
<sequence>MKLLIDNSNLFAGGGLQVAASFLRDLKRLPTDDEFVVVNSVKCTESLGNEDFPRNFKFYRLTKAEETFKKKRIRKVLEIENEEQPDIIFTLFGPSYHKSGRTKVVGLAIPYIIYPKSPFLKNISLKEKIYYKLLALLKTYSFKRNSDALIFETESARRIFTEKYNYSKPTYTVGNTLNEIFGSPQQWEEMEGIPESAVNILFLTANYPHKNMKILPEMISILKNEYGLQDFQILLTLQPEDVNFPEETNAHITYLGRVPLQKIPSLYRQSHLVLIPTLLEIFSTTYLEAMFMKKPIIASDMPFARDICGNSAYFCAATDPASYAEAVVKLHRDAELRKRLTDIGTENLKRFGSSMDRTKAYLKITNQIYESNSK</sequence>
<proteinExistence type="predicted"/>
<dbReference type="RefSeq" id="WP_073179718.1">
    <property type="nucleotide sequence ID" value="NZ_FQYI01000006.1"/>
</dbReference>
<reference evidence="2 3" key="1">
    <citation type="submission" date="2016-11" db="EMBL/GenBank/DDBJ databases">
        <authorList>
            <person name="Jaros S."/>
            <person name="Januszkiewicz K."/>
            <person name="Wedrychowicz H."/>
        </authorList>
    </citation>
    <scope>NUCLEOTIDE SEQUENCE [LARGE SCALE GENOMIC DNA]</scope>
    <source>
        <strain evidence="2 3">DSM 25479</strain>
    </source>
</reference>
<organism evidence="2 3">
    <name type="scientific">Cruoricaptor ignavus</name>
    <dbReference type="NCBI Taxonomy" id="1118202"/>
    <lineage>
        <taxon>Bacteria</taxon>
        <taxon>Pseudomonadati</taxon>
        <taxon>Bacteroidota</taxon>
        <taxon>Flavobacteriia</taxon>
        <taxon>Flavobacteriales</taxon>
        <taxon>Weeksellaceae</taxon>
        <taxon>Cruoricaptor</taxon>
    </lineage>
</organism>
<keyword evidence="1 2" id="KW-0808">Transferase</keyword>
<dbReference type="OrthoDB" id="502646at2"/>
<gene>
    <name evidence="2" type="ORF">SAMN05443429_10689</name>
</gene>